<dbReference type="Proteomes" id="UP000248066">
    <property type="component" value="Unassembled WGS sequence"/>
</dbReference>
<evidence type="ECO:0000313" key="3">
    <source>
        <dbReference type="Proteomes" id="UP000248066"/>
    </source>
</evidence>
<dbReference type="InterPro" id="IPR010690">
    <property type="entry name" value="YqfD"/>
</dbReference>
<keyword evidence="1" id="KW-0812">Transmembrane</keyword>
<sequence length="398" mass="45144">MSQMKNMWINTFSGYVRVKVEGTYPELFINRCGERKIMIWDIRQAGEKTYICSVLLDDVKRLRPVCREAGCKIRFLERHGAPFVIRKMLIRTGFVTGAAVFIAIMFMLANMVWNVEIEGASPAVEHEIRQKVDELGIKTGQLQFRLPPPEIIQQQISDQIPAATWIGVTVRGTTYHFQVVEKELAEKEPAQAPGHLVADRKAVIKRLFVEDGSAVVQANDVVEKGDLLVAGLIGKEGKQQRVPAKGEVFGEIWYKAQVTVPLEQKFQAVTGETHTAHKLNIGNWTVPFWGFGTHDFKSQKHESHVREFNIMGYRLPFTYTKETNRETNASERAFTKEEAVTEALEKGRVEVLEQFSSKAEISGEKVLHEEQVNGKVIVTIHYRVIDDIARKQPIIQGD</sequence>
<name>A0A2W0HCS9_9BACI</name>
<dbReference type="PIRSF" id="PIRSF029895">
    <property type="entry name" value="SpoIV"/>
    <property type="match status" value="1"/>
</dbReference>
<feature type="transmembrane region" description="Helical" evidence="1">
    <location>
        <begin position="88"/>
        <end position="113"/>
    </location>
</feature>
<protein>
    <submittedName>
        <fullName evidence="2">Sporulation protein YqfD</fullName>
    </submittedName>
</protein>
<organism evidence="2 3">
    <name type="scientific">Alteribacter lacisalsi</name>
    <dbReference type="NCBI Taxonomy" id="2045244"/>
    <lineage>
        <taxon>Bacteria</taxon>
        <taxon>Bacillati</taxon>
        <taxon>Bacillota</taxon>
        <taxon>Bacilli</taxon>
        <taxon>Bacillales</taxon>
        <taxon>Bacillaceae</taxon>
        <taxon>Alteribacter</taxon>
    </lineage>
</organism>
<keyword evidence="1" id="KW-0472">Membrane</keyword>
<keyword evidence="1" id="KW-1133">Transmembrane helix</keyword>
<evidence type="ECO:0000313" key="2">
    <source>
        <dbReference type="EMBL" id="PYZ98686.1"/>
    </source>
</evidence>
<evidence type="ECO:0000256" key="1">
    <source>
        <dbReference type="SAM" id="Phobius"/>
    </source>
</evidence>
<dbReference type="EMBL" id="PDOF01000001">
    <property type="protein sequence ID" value="PYZ98686.1"/>
    <property type="molecule type" value="Genomic_DNA"/>
</dbReference>
<dbReference type="NCBIfam" id="TIGR02876">
    <property type="entry name" value="spore_yqfD"/>
    <property type="match status" value="1"/>
</dbReference>
<dbReference type="Pfam" id="PF06898">
    <property type="entry name" value="YqfD"/>
    <property type="match status" value="1"/>
</dbReference>
<accession>A0A2W0HCS9</accession>
<dbReference type="AlphaFoldDB" id="A0A2W0HCS9"/>
<keyword evidence="3" id="KW-1185">Reference proteome</keyword>
<proteinExistence type="predicted"/>
<comment type="caution">
    <text evidence="2">The sequence shown here is derived from an EMBL/GenBank/DDBJ whole genome shotgun (WGS) entry which is preliminary data.</text>
</comment>
<reference evidence="2 3" key="1">
    <citation type="submission" date="2017-10" db="EMBL/GenBank/DDBJ databases">
        <title>Bacillus sp. nov., a halophilic bacterium isolated from a Yangshapao Lake.</title>
        <authorList>
            <person name="Wang H."/>
        </authorList>
    </citation>
    <scope>NUCLEOTIDE SEQUENCE [LARGE SCALE GENOMIC DNA]</scope>
    <source>
        <strain evidence="2 3">YSP-3</strain>
    </source>
</reference>
<gene>
    <name evidence="2" type="primary">yqfD</name>
    <name evidence="2" type="ORF">CR205_08945</name>
</gene>